<feature type="region of interest" description="Disordered" evidence="11">
    <location>
        <begin position="149"/>
        <end position="207"/>
    </location>
</feature>
<evidence type="ECO:0000256" key="11">
    <source>
        <dbReference type="SAM" id="MobiDB-lite"/>
    </source>
</evidence>
<dbReference type="PROSITE" id="PS50970">
    <property type="entry name" value="HCY"/>
    <property type="match status" value="1"/>
</dbReference>
<dbReference type="GO" id="GO:0030036">
    <property type="term" value="P:actin cytoskeleton organization"/>
    <property type="evidence" value="ECO:0007669"/>
    <property type="project" value="TreeGrafter"/>
</dbReference>
<keyword evidence="6" id="KW-0965">Cell junction</keyword>
<keyword evidence="3" id="KW-0597">Phosphoprotein</keyword>
<dbReference type="InterPro" id="IPR009114">
    <property type="entry name" value="Angiomotin"/>
</dbReference>
<comment type="subcellular location">
    <subcellularLocation>
        <location evidence="1">Cell junction</location>
    </subcellularLocation>
</comment>
<dbReference type="NCBIfam" id="NF007020">
    <property type="entry name" value="PRK09485.1"/>
    <property type="match status" value="1"/>
</dbReference>
<accession>A0AAD8ARM3</accession>
<feature type="binding site" evidence="9">
    <location>
        <position position="1064"/>
    </location>
    <ligand>
        <name>Zn(2+)</name>
        <dbReference type="ChEBI" id="CHEBI:29105"/>
    </ligand>
</feature>
<feature type="compositionally biased region" description="Low complexity" evidence="11">
    <location>
        <begin position="252"/>
        <end position="271"/>
    </location>
</feature>
<evidence type="ECO:0000256" key="10">
    <source>
        <dbReference type="SAM" id="Coils"/>
    </source>
</evidence>
<gene>
    <name evidence="13" type="ORF">Bpfe_029386</name>
</gene>
<dbReference type="InterPro" id="IPR024646">
    <property type="entry name" value="Angiomotin_C"/>
</dbReference>
<dbReference type="Proteomes" id="UP001233172">
    <property type="component" value="Unassembled WGS sequence"/>
</dbReference>
<dbReference type="PRINTS" id="PR01807">
    <property type="entry name" value="ANGIOMOTIN"/>
</dbReference>
<evidence type="ECO:0000256" key="3">
    <source>
        <dbReference type="ARBA" id="ARBA00022553"/>
    </source>
</evidence>
<name>A0AAD8ARM3_BIOPF</name>
<dbReference type="InterPro" id="IPR003726">
    <property type="entry name" value="HCY_dom"/>
</dbReference>
<feature type="binding site" evidence="9">
    <location>
        <position position="1125"/>
    </location>
    <ligand>
        <name>Zn(2+)</name>
        <dbReference type="ChEBI" id="CHEBI:29105"/>
    </ligand>
</feature>
<keyword evidence="14" id="KW-1185">Reference proteome</keyword>
<dbReference type="GO" id="GO:0005886">
    <property type="term" value="C:plasma membrane"/>
    <property type="evidence" value="ECO:0007669"/>
    <property type="project" value="TreeGrafter"/>
</dbReference>
<comment type="pathway">
    <text evidence="8">Amino-acid biosynthesis; L-methionine biosynthesis via de novo pathway.</text>
</comment>
<dbReference type="Gene3D" id="3.20.20.330">
    <property type="entry name" value="Homocysteine-binding-like domain"/>
    <property type="match status" value="1"/>
</dbReference>
<feature type="compositionally biased region" description="Polar residues" evidence="11">
    <location>
        <begin position="275"/>
        <end position="287"/>
    </location>
</feature>
<dbReference type="PANTHER" id="PTHR14826:SF14">
    <property type="entry name" value="ANGIOMOTIN_C DOMAIN-CONTAINING PROTEIN"/>
    <property type="match status" value="1"/>
</dbReference>
<dbReference type="GO" id="GO:0030334">
    <property type="term" value="P:regulation of cell migration"/>
    <property type="evidence" value="ECO:0007669"/>
    <property type="project" value="TreeGrafter"/>
</dbReference>
<evidence type="ECO:0000256" key="9">
    <source>
        <dbReference type="PROSITE-ProRule" id="PRU00333"/>
    </source>
</evidence>
<dbReference type="Pfam" id="PF02574">
    <property type="entry name" value="S-methyl_trans"/>
    <property type="match status" value="1"/>
</dbReference>
<dbReference type="AlphaFoldDB" id="A0AAD8ARM3"/>
<feature type="region of interest" description="Disordered" evidence="11">
    <location>
        <begin position="339"/>
        <end position="371"/>
    </location>
</feature>
<feature type="compositionally biased region" description="Polar residues" evidence="11">
    <location>
        <begin position="17"/>
        <end position="67"/>
    </location>
</feature>
<feature type="region of interest" description="Disordered" evidence="11">
    <location>
        <begin position="582"/>
        <end position="602"/>
    </location>
</feature>
<evidence type="ECO:0000259" key="12">
    <source>
        <dbReference type="PROSITE" id="PS50970"/>
    </source>
</evidence>
<dbReference type="GO" id="GO:0032259">
    <property type="term" value="P:methylation"/>
    <property type="evidence" value="ECO:0007669"/>
    <property type="project" value="UniProtKB-KW"/>
</dbReference>
<reference evidence="13" key="2">
    <citation type="submission" date="2023-04" db="EMBL/GenBank/DDBJ databases">
        <authorList>
            <person name="Bu L."/>
            <person name="Lu L."/>
            <person name="Laidemitt M.R."/>
            <person name="Zhang S.M."/>
            <person name="Mutuku M."/>
            <person name="Mkoji G."/>
            <person name="Steinauer M."/>
            <person name="Loker E.S."/>
        </authorList>
    </citation>
    <scope>NUCLEOTIDE SEQUENCE</scope>
    <source>
        <strain evidence="13">KasaAsao</strain>
        <tissue evidence="13">Whole Snail</tissue>
    </source>
</reference>
<dbReference type="InterPro" id="IPR036589">
    <property type="entry name" value="HCY_dom_sf"/>
</dbReference>
<dbReference type="SUPFAM" id="SSF82282">
    <property type="entry name" value="Homocysteine S-methyltransferase"/>
    <property type="match status" value="1"/>
</dbReference>
<proteinExistence type="inferred from homology"/>
<dbReference type="GO" id="GO:0005923">
    <property type="term" value="C:bicellular tight junction"/>
    <property type="evidence" value="ECO:0007669"/>
    <property type="project" value="TreeGrafter"/>
</dbReference>
<evidence type="ECO:0000256" key="2">
    <source>
        <dbReference type="ARBA" id="ARBA00010300"/>
    </source>
</evidence>
<keyword evidence="4 9" id="KW-0489">Methyltransferase</keyword>
<evidence type="ECO:0000256" key="8">
    <source>
        <dbReference type="ARBA" id="ARBA00034478"/>
    </source>
</evidence>
<dbReference type="Pfam" id="PF12240">
    <property type="entry name" value="Angiomotin_C"/>
    <property type="match status" value="1"/>
</dbReference>
<comment type="caution">
    <text evidence="13">The sequence shown here is derived from an EMBL/GenBank/DDBJ whole genome shotgun (WGS) entry which is preliminary data.</text>
</comment>
<feature type="compositionally biased region" description="Pro residues" evidence="11">
    <location>
        <begin position="1"/>
        <end position="11"/>
    </location>
</feature>
<dbReference type="GO" id="GO:0031410">
    <property type="term" value="C:cytoplasmic vesicle"/>
    <property type="evidence" value="ECO:0007669"/>
    <property type="project" value="TreeGrafter"/>
</dbReference>
<dbReference type="InterPro" id="IPR051747">
    <property type="entry name" value="Angiomotin-like"/>
</dbReference>
<feature type="coiled-coil region" evidence="10">
    <location>
        <begin position="608"/>
        <end position="635"/>
    </location>
</feature>
<organism evidence="13 14">
    <name type="scientific">Biomphalaria pfeifferi</name>
    <name type="common">Bloodfluke planorb</name>
    <name type="synonym">Freshwater snail</name>
    <dbReference type="NCBI Taxonomy" id="112525"/>
    <lineage>
        <taxon>Eukaryota</taxon>
        <taxon>Metazoa</taxon>
        <taxon>Spiralia</taxon>
        <taxon>Lophotrochozoa</taxon>
        <taxon>Mollusca</taxon>
        <taxon>Gastropoda</taxon>
        <taxon>Heterobranchia</taxon>
        <taxon>Euthyneura</taxon>
        <taxon>Panpulmonata</taxon>
        <taxon>Hygrophila</taxon>
        <taxon>Lymnaeoidea</taxon>
        <taxon>Planorbidae</taxon>
        <taxon>Biomphalaria</taxon>
    </lineage>
</organism>
<comment type="similarity">
    <text evidence="2">Belongs to the angiomotin family.</text>
</comment>
<feature type="coiled-coil region" evidence="10">
    <location>
        <begin position="481"/>
        <end position="574"/>
    </location>
</feature>
<feature type="region of interest" description="Disordered" evidence="11">
    <location>
        <begin position="1"/>
        <end position="67"/>
    </location>
</feature>
<dbReference type="EMBL" id="JASAOG010000285">
    <property type="protein sequence ID" value="KAK0041171.1"/>
    <property type="molecule type" value="Genomic_DNA"/>
</dbReference>
<sequence>MQNYRDPPPYPGHSKQVYPNQPGFRQSFSGSETSTDVSLSSTENLATSQRQEPQGEETQTTFNYNLDDGSSYSILERLGMPPGALDSAGKFPTSGSANSLSAMSSYYQERSNLWYQSDLSTASTSLGLSSSTLPVYSKGHLTVPQWQLNSAQSQRDRNFSSSQIRGATPTSDYVSSAHTTDVISSSQSSHLMTTRSGEYSSYNSTSVNKTATDPAISLPHLSSCHQYLSPRVPPVSTYHHPHPYVNAHWTVGSGDSSSSSHSSLTTFSHSGPLPRSSSGTIPTTHSGHATPVSFMNSLPPPPEYPGNQSNCSPLDKNTDIRSCRSYETMDKVNVQRSHPDLRLCSSSPGLYNPQEVKYQSPRGSGSNSADETDQVTIAAKASHMVEMLTDENRLLREELTSYAIRVARLQKFEMEIQKVHESHKALLKSGEKREALWLAMKRKLEEKIQTLESQSTDTGKAPISTTEAELKTKMLEKDAMISKLLAQSQELSLSRDELEGENTQLTLTITELRAHVEIFENALLAAQTKVLTLEEEKHASMDKLEQLQKALATLQTASEKQEKKERDMRALLEKELDMYRAQEKAGNQKKPDAGKDDLKGSGTLRKMLDEKDAKILQLETELAAMEQKYVKETTLRQLNLGETNQSSKDVRLSSLEKSSSDVGKLIDEAKTEKLKHIEEMHHSQKNVAELEAKVRQLQTQLVEKDALLKIFQRAPLAMARSSSLHALCHSPLHSPRPSLLSSHCWPGSNQSAECSTTSSSTYREYSTIRHMKTGSAGAVELGHKMALDEDLLSKVQNLNAETKNDSEDENKFYIDLVSKTLLLHQILYSRSSLPPRKQSQMMSQLKQVVVLDGGTGTTLAEMGHTSINGDPLWSAAVIATHPEDLVRLHKEFYIAGADVVLSASYQSSVEGFRKRFGYTETQAVDQIKKSVELVKLAKNEAEIITGRPGYVAASVGPYGATLCDMSEYTGRYADAMSRQELQSWHLPRLQILVDSGPDILAIETIPVKHEAEAIVDNLKHFPTTKTWVTFQCKDNQHTAHGESIQDALRSVAQCDNVVAVGVNCVDPSHVTTLLQGISHLNLNIPIIVKPNARPHDAKSRSRIQYRISDHVLEWLKSGASWIGGCCYVSPSEIAEIRETLAHEPSVKFLDKGDNFI</sequence>
<keyword evidence="5 9" id="KW-0808">Transferase</keyword>
<evidence type="ECO:0000256" key="7">
    <source>
        <dbReference type="ARBA" id="ARBA00023054"/>
    </source>
</evidence>
<keyword evidence="7 10" id="KW-0175">Coiled coil</keyword>
<evidence type="ECO:0000313" key="14">
    <source>
        <dbReference type="Proteomes" id="UP001233172"/>
    </source>
</evidence>
<reference evidence="13" key="1">
    <citation type="journal article" date="2023" name="PLoS Negl. Trop. Dis.">
        <title>A genome sequence for Biomphalaria pfeifferi, the major vector snail for the human-infecting parasite Schistosoma mansoni.</title>
        <authorList>
            <person name="Bu L."/>
            <person name="Lu L."/>
            <person name="Laidemitt M.R."/>
            <person name="Zhang S.M."/>
            <person name="Mutuku M."/>
            <person name="Mkoji G."/>
            <person name="Steinauer M."/>
            <person name="Loker E.S."/>
        </authorList>
    </citation>
    <scope>NUCLEOTIDE SEQUENCE</scope>
    <source>
        <strain evidence="13">KasaAsao</strain>
    </source>
</reference>
<evidence type="ECO:0000256" key="4">
    <source>
        <dbReference type="ARBA" id="ARBA00022603"/>
    </source>
</evidence>
<comment type="cofactor">
    <cofactor evidence="9">
        <name>Zn(2+)</name>
        <dbReference type="ChEBI" id="CHEBI:29105"/>
    </cofactor>
</comment>
<feature type="coiled-coil region" evidence="10">
    <location>
        <begin position="680"/>
        <end position="707"/>
    </location>
</feature>
<keyword evidence="9" id="KW-0479">Metal-binding</keyword>
<feature type="region of interest" description="Disordered" evidence="11">
    <location>
        <begin position="252"/>
        <end position="316"/>
    </location>
</feature>
<evidence type="ECO:0000256" key="6">
    <source>
        <dbReference type="ARBA" id="ARBA00022949"/>
    </source>
</evidence>
<feature type="binding site" evidence="9">
    <location>
        <position position="1126"/>
    </location>
    <ligand>
        <name>Zn(2+)</name>
        <dbReference type="ChEBI" id="CHEBI:29105"/>
    </ligand>
</feature>
<dbReference type="GO" id="GO:0046872">
    <property type="term" value="F:metal ion binding"/>
    <property type="evidence" value="ECO:0007669"/>
    <property type="project" value="UniProtKB-KW"/>
</dbReference>
<keyword evidence="9" id="KW-0862">Zinc</keyword>
<dbReference type="GO" id="GO:0008168">
    <property type="term" value="F:methyltransferase activity"/>
    <property type="evidence" value="ECO:0007669"/>
    <property type="project" value="UniProtKB-UniRule"/>
</dbReference>
<evidence type="ECO:0000256" key="5">
    <source>
        <dbReference type="ARBA" id="ARBA00022679"/>
    </source>
</evidence>
<feature type="domain" description="Hcy-binding" evidence="12">
    <location>
        <begin position="837"/>
        <end position="1140"/>
    </location>
</feature>
<protein>
    <submittedName>
        <fullName evidence="13">Angiomotin</fullName>
    </submittedName>
</protein>
<evidence type="ECO:0000256" key="1">
    <source>
        <dbReference type="ARBA" id="ARBA00004282"/>
    </source>
</evidence>
<dbReference type="PANTHER" id="PTHR14826">
    <property type="entry name" value="ANGIOMOTIN"/>
    <property type="match status" value="1"/>
</dbReference>
<evidence type="ECO:0000313" key="13">
    <source>
        <dbReference type="EMBL" id="KAK0041171.1"/>
    </source>
</evidence>
<feature type="compositionally biased region" description="Basic and acidic residues" evidence="11">
    <location>
        <begin position="589"/>
        <end position="599"/>
    </location>
</feature>